<accession>A0A3G2UN23</accession>
<evidence type="ECO:0000313" key="2">
    <source>
        <dbReference type="Proteomes" id="UP000280708"/>
    </source>
</evidence>
<name>A0A3G2UN23_SPHYA</name>
<sequence length="197" mass="21275">MAQAYPLAWPIGIPRTDAGRRGASQFKTALDPALKNVSNSLRRFGEATGKTVSNIVISTNYTLGDRSPSDPGVAVWFLWDGSERCIAVDRYPKIEHNLQAIHHVLEARVVEARHGGLQIVRQTFTGFVALPSPEMFGGKTPGQLLGLDVPGRIYTRDEIIAAHRDLAKTAHPDRAGDGGDMAVLNAARDAMLKGLPA</sequence>
<dbReference type="AlphaFoldDB" id="A0A3G2UN23"/>
<dbReference type="RefSeq" id="WP_122129467.1">
    <property type="nucleotide sequence ID" value="NZ_CP033230.1"/>
</dbReference>
<dbReference type="EMBL" id="CP033230">
    <property type="protein sequence ID" value="AYO76456.1"/>
    <property type="molecule type" value="Genomic_DNA"/>
</dbReference>
<dbReference type="InterPro" id="IPR036869">
    <property type="entry name" value="J_dom_sf"/>
</dbReference>
<dbReference type="SUPFAM" id="SSF46565">
    <property type="entry name" value="Chaperone J-domain"/>
    <property type="match status" value="1"/>
</dbReference>
<organism evidence="1 2">
    <name type="scientific">Sphingobium yanoikuyae</name>
    <name type="common">Sphingomonas yanoikuyae</name>
    <dbReference type="NCBI Taxonomy" id="13690"/>
    <lineage>
        <taxon>Bacteria</taxon>
        <taxon>Pseudomonadati</taxon>
        <taxon>Pseudomonadota</taxon>
        <taxon>Alphaproteobacteria</taxon>
        <taxon>Sphingomonadales</taxon>
        <taxon>Sphingomonadaceae</taxon>
        <taxon>Sphingobium</taxon>
    </lineage>
</organism>
<dbReference type="Proteomes" id="UP000280708">
    <property type="component" value="Chromosome"/>
</dbReference>
<proteinExistence type="predicted"/>
<evidence type="ECO:0000313" key="1">
    <source>
        <dbReference type="EMBL" id="AYO76456.1"/>
    </source>
</evidence>
<reference evidence="1 2" key="1">
    <citation type="submission" date="2018-10" db="EMBL/GenBank/DDBJ databases">
        <title>Characterization and genome analysis of a novel bacterium Sphingobium yanoikuyae SJTF8 capable of degrading PAHs.</title>
        <authorList>
            <person name="Yin C."/>
            <person name="Xiong W."/>
            <person name="Liang R."/>
        </authorList>
    </citation>
    <scope>NUCLEOTIDE SEQUENCE [LARGE SCALE GENOMIC DNA]</scope>
    <source>
        <strain evidence="1 2">SJTF8</strain>
    </source>
</reference>
<protein>
    <submittedName>
        <fullName evidence="1">J domain-containing protein</fullName>
    </submittedName>
</protein>
<dbReference type="Gene3D" id="1.10.287.110">
    <property type="entry name" value="DnaJ domain"/>
    <property type="match status" value="1"/>
</dbReference>
<gene>
    <name evidence="1" type="ORF">EBF16_05555</name>
</gene>